<sequence length="303" mass="33295">MRYRVSLGESGPHTVLAVLRTVRTDRAGDDIGNGMAELHELARELRLTPVGPPRTTYHGDFRPGSTTEVEFEVPVTGPAGDTGTDFTLHHADRQSYAHTYHRGNYAGVGAAYRAIDDWIRDSGRHAVGPPTEIYHVAPDETVAPAELLTEIQVPVTSVVLAVRVRGFFDTIVGTTHEVLRDQGFEIAGEWDVRKTLTGPSDTRSDGYLIIDAYHPGLAHSMMAAAGRLAPLLPCSVTLRGDRAHTVIETIDPDLLWKQGGLAELEPLVPEIRERLELLLRAVERRCAQNDEAPERPTRVPTQP</sequence>
<dbReference type="GeneID" id="93509349"/>
<feature type="domain" description="AraC effector-binding" evidence="1">
    <location>
        <begin position="3"/>
        <end position="156"/>
    </location>
</feature>
<dbReference type="RefSeq" id="WP_051157434.1">
    <property type="nucleotide sequence ID" value="NZ_JBIRUQ010000001.1"/>
</dbReference>
<dbReference type="InterPro" id="IPR011256">
    <property type="entry name" value="Reg_factor_effector_dom_sf"/>
</dbReference>
<proteinExistence type="predicted"/>
<dbReference type="SUPFAM" id="SSF103247">
    <property type="entry name" value="TT1751-like"/>
    <property type="match status" value="1"/>
</dbReference>
<dbReference type="InterPro" id="IPR005180">
    <property type="entry name" value="DUF302"/>
</dbReference>
<dbReference type="SUPFAM" id="SSF55136">
    <property type="entry name" value="Probable bacterial effector-binding domain"/>
    <property type="match status" value="1"/>
</dbReference>
<dbReference type="SMART" id="SM00871">
    <property type="entry name" value="AraC_E_bind"/>
    <property type="match status" value="1"/>
</dbReference>
<dbReference type="InterPro" id="IPR035923">
    <property type="entry name" value="TT1751-like_sf"/>
</dbReference>
<dbReference type="Proteomes" id="UP001611263">
    <property type="component" value="Unassembled WGS sequence"/>
</dbReference>
<gene>
    <name evidence="2" type="ORF">ACH4WX_07320</name>
</gene>
<protein>
    <submittedName>
        <fullName evidence="2">GyrI-like domain-containing protein</fullName>
    </submittedName>
</protein>
<evidence type="ECO:0000313" key="2">
    <source>
        <dbReference type="EMBL" id="MFI1460517.1"/>
    </source>
</evidence>
<comment type="caution">
    <text evidence="2">The sequence shown here is derived from an EMBL/GenBank/DDBJ whole genome shotgun (WGS) entry which is preliminary data.</text>
</comment>
<dbReference type="InterPro" id="IPR010499">
    <property type="entry name" value="AraC_E-bd"/>
</dbReference>
<reference evidence="2 3" key="1">
    <citation type="submission" date="2024-10" db="EMBL/GenBank/DDBJ databases">
        <title>The Natural Products Discovery Center: Release of the First 8490 Sequenced Strains for Exploring Actinobacteria Biosynthetic Diversity.</title>
        <authorList>
            <person name="Kalkreuter E."/>
            <person name="Kautsar S.A."/>
            <person name="Yang D."/>
            <person name="Bader C.D."/>
            <person name="Teijaro C.N."/>
            <person name="Fluegel L."/>
            <person name="Davis C.M."/>
            <person name="Simpson J.R."/>
            <person name="Lauterbach L."/>
            <person name="Steele A.D."/>
            <person name="Gui C."/>
            <person name="Meng S."/>
            <person name="Li G."/>
            <person name="Viehrig K."/>
            <person name="Ye F."/>
            <person name="Su P."/>
            <person name="Kiefer A.F."/>
            <person name="Nichols A."/>
            <person name="Cepeda A.J."/>
            <person name="Yan W."/>
            <person name="Fan B."/>
            <person name="Jiang Y."/>
            <person name="Adhikari A."/>
            <person name="Zheng C.-J."/>
            <person name="Schuster L."/>
            <person name="Cowan T.M."/>
            <person name="Smanski M.J."/>
            <person name="Chevrette M.G."/>
            <person name="De Carvalho L.P.S."/>
            <person name="Shen B."/>
        </authorList>
    </citation>
    <scope>NUCLEOTIDE SEQUENCE [LARGE SCALE GENOMIC DNA]</scope>
    <source>
        <strain evidence="2 3">NPDC020568</strain>
    </source>
</reference>
<keyword evidence="3" id="KW-1185">Reference proteome</keyword>
<dbReference type="Gene3D" id="3.20.80.10">
    <property type="entry name" value="Regulatory factor, effector binding domain"/>
    <property type="match status" value="1"/>
</dbReference>
<evidence type="ECO:0000259" key="1">
    <source>
        <dbReference type="SMART" id="SM00871"/>
    </source>
</evidence>
<dbReference type="CDD" id="cd14797">
    <property type="entry name" value="DUF302"/>
    <property type="match status" value="1"/>
</dbReference>
<organism evidence="2 3">
    <name type="scientific">Nocardia carnea</name>
    <dbReference type="NCBI Taxonomy" id="37328"/>
    <lineage>
        <taxon>Bacteria</taxon>
        <taxon>Bacillati</taxon>
        <taxon>Actinomycetota</taxon>
        <taxon>Actinomycetes</taxon>
        <taxon>Mycobacteriales</taxon>
        <taxon>Nocardiaceae</taxon>
        <taxon>Nocardia</taxon>
    </lineage>
</organism>
<dbReference type="Pfam" id="PF06445">
    <property type="entry name" value="GyrI-like"/>
    <property type="match status" value="1"/>
</dbReference>
<dbReference type="EMBL" id="JBIRUQ010000001">
    <property type="protein sequence ID" value="MFI1460517.1"/>
    <property type="molecule type" value="Genomic_DNA"/>
</dbReference>
<dbReference type="Pfam" id="PF03625">
    <property type="entry name" value="DUF302"/>
    <property type="match status" value="1"/>
</dbReference>
<accession>A0ABW7THL5</accession>
<dbReference type="Gene3D" id="3.30.310.70">
    <property type="entry name" value="TT1751-like domain"/>
    <property type="match status" value="1"/>
</dbReference>
<evidence type="ECO:0000313" key="3">
    <source>
        <dbReference type="Proteomes" id="UP001611263"/>
    </source>
</evidence>
<name>A0ABW7THL5_9NOCA</name>
<dbReference type="InterPro" id="IPR029442">
    <property type="entry name" value="GyrI-like"/>
</dbReference>